<sequence length="91" mass="10057">MKTVTVSLLFALSLFTLFSSARANALGRASMEPRMARPQPLMEGDGKGDDKDDEGDEEDYRQLNPRAALEWVDPGAQAYMLRLRAAALQGR</sequence>
<dbReference type="PATRIC" id="fig|378806.16.peg.9534"/>
<feature type="chain" id="PRO_5010840496" evidence="2">
    <location>
        <begin position="24"/>
        <end position="91"/>
    </location>
</feature>
<evidence type="ECO:0000313" key="3">
    <source>
        <dbReference type="EMBL" id="ADO74741.1"/>
    </source>
</evidence>
<feature type="signal peptide" evidence="2">
    <location>
        <begin position="1"/>
        <end position="23"/>
    </location>
</feature>
<protein>
    <submittedName>
        <fullName evidence="4">Uncharacterized protein</fullName>
    </submittedName>
</protein>
<evidence type="ECO:0000256" key="1">
    <source>
        <dbReference type="SAM" id="MobiDB-lite"/>
    </source>
</evidence>
<dbReference type="Proteomes" id="UP000032702">
    <property type="component" value="Unassembled WGS sequence"/>
</dbReference>
<dbReference type="STRING" id="378806.STAUR_6985"/>
<proteinExistence type="predicted"/>
<dbReference type="RefSeq" id="WP_002609278.1">
    <property type="nucleotide sequence ID" value="NC_014623.1"/>
</dbReference>
<dbReference type="OrthoDB" id="9990147at2"/>
<feature type="region of interest" description="Disordered" evidence="1">
    <location>
        <begin position="28"/>
        <end position="61"/>
    </location>
</feature>
<name>Q09E50_STIAD</name>
<dbReference type="Proteomes" id="UP000001351">
    <property type="component" value="Chromosome"/>
</dbReference>
<dbReference type="EMBL" id="AAMD01000001">
    <property type="protein sequence ID" value="EAU69974.1"/>
    <property type="molecule type" value="Genomic_DNA"/>
</dbReference>
<dbReference type="eggNOG" id="ENOG50316V6">
    <property type="taxonomic scope" value="Bacteria"/>
</dbReference>
<dbReference type="HOGENOM" id="CLU_2220321_0_0_7"/>
<dbReference type="KEGG" id="sur:STAUR_6985"/>
<evidence type="ECO:0000256" key="2">
    <source>
        <dbReference type="SAM" id="SignalP"/>
    </source>
</evidence>
<keyword evidence="2" id="KW-0732">Signal</keyword>
<dbReference type="EMBL" id="CP002271">
    <property type="protein sequence ID" value="ADO74741.1"/>
    <property type="molecule type" value="Genomic_DNA"/>
</dbReference>
<keyword evidence="5" id="KW-1185">Reference proteome</keyword>
<accession>Q09E50</accession>
<evidence type="ECO:0000313" key="5">
    <source>
        <dbReference type="Proteomes" id="UP000001351"/>
    </source>
</evidence>
<gene>
    <name evidence="3" type="ordered locus">STAUR_6985</name>
    <name evidence="4" type="ORF">STIAU_8397</name>
</gene>
<reference evidence="3 5" key="2">
    <citation type="journal article" date="2011" name="Mol. Biol. Evol.">
        <title>Comparative genomic analysis of fruiting body formation in Myxococcales.</title>
        <authorList>
            <person name="Huntley S."/>
            <person name="Hamann N."/>
            <person name="Wegener-Feldbrugge S."/>
            <person name="Treuner-Lange A."/>
            <person name="Kube M."/>
            <person name="Reinhardt R."/>
            <person name="Klages S."/>
            <person name="Muller R."/>
            <person name="Ronning C.M."/>
            <person name="Nierman W.C."/>
            <person name="Sogaard-Andersen L."/>
        </authorList>
    </citation>
    <scope>NUCLEOTIDE SEQUENCE [LARGE SCALE GENOMIC DNA]</scope>
    <source>
        <strain evidence="3 5">DW4/3-1</strain>
    </source>
</reference>
<dbReference type="AlphaFoldDB" id="Q09E50"/>
<evidence type="ECO:0000313" key="6">
    <source>
        <dbReference type="Proteomes" id="UP000032702"/>
    </source>
</evidence>
<organism evidence="4 6">
    <name type="scientific">Stigmatella aurantiaca (strain DW4/3-1)</name>
    <dbReference type="NCBI Taxonomy" id="378806"/>
    <lineage>
        <taxon>Bacteria</taxon>
        <taxon>Pseudomonadati</taxon>
        <taxon>Myxococcota</taxon>
        <taxon>Myxococcia</taxon>
        <taxon>Myxococcales</taxon>
        <taxon>Cystobacterineae</taxon>
        <taxon>Archangiaceae</taxon>
        <taxon>Stigmatella</taxon>
    </lineage>
</organism>
<evidence type="ECO:0000313" key="4">
    <source>
        <dbReference type="EMBL" id="EAU69974.1"/>
    </source>
</evidence>
<reference evidence="4 6" key="1">
    <citation type="submission" date="2006-04" db="EMBL/GenBank/DDBJ databases">
        <authorList>
            <person name="Nierman W.C."/>
        </authorList>
    </citation>
    <scope>NUCLEOTIDE SEQUENCE [LARGE SCALE GENOMIC DNA]</scope>
    <source>
        <strain evidence="4 6">DW4/3-1</strain>
    </source>
</reference>